<proteinExistence type="predicted"/>
<keyword evidence="3" id="KW-1185">Reference proteome</keyword>
<dbReference type="RefSeq" id="WP_260574472.1">
    <property type="nucleotide sequence ID" value="NZ_CP104205.1"/>
</dbReference>
<accession>A0ABY5YCM1</accession>
<sequence>MSLKQKALLFNFLGFAAIFLVMRFGLPYFLSIKPLYISLFSALLAMVLAPKFAIAQVEGTKKLMMKWIFLKGFKEL</sequence>
<evidence type="ECO:0000256" key="1">
    <source>
        <dbReference type="SAM" id="Phobius"/>
    </source>
</evidence>
<feature type="transmembrane region" description="Helical" evidence="1">
    <location>
        <begin position="7"/>
        <end position="29"/>
    </location>
</feature>
<dbReference type="EMBL" id="CP104205">
    <property type="protein sequence ID" value="UWX55964.1"/>
    <property type="molecule type" value="Genomic_DNA"/>
</dbReference>
<dbReference type="Proteomes" id="UP001059209">
    <property type="component" value="Chromosome"/>
</dbReference>
<protein>
    <submittedName>
        <fullName evidence="2">Uncharacterized protein</fullName>
    </submittedName>
</protein>
<evidence type="ECO:0000313" key="3">
    <source>
        <dbReference type="Proteomes" id="UP001059209"/>
    </source>
</evidence>
<reference evidence="2" key="1">
    <citation type="submission" date="2022-09" db="EMBL/GenBank/DDBJ databases">
        <title>Maribacter litopenaei sp. nov., isolated from the intestinal tract of the Pacific White Shrimp, Litopenaeus vannamei.</title>
        <authorList>
            <person name="Kim S.Y."/>
            <person name="Hwang C.Y."/>
        </authorList>
    </citation>
    <scope>NUCLEOTIDE SEQUENCE</scope>
    <source>
        <strain evidence="2">HL-LV01</strain>
    </source>
</reference>
<gene>
    <name evidence="2" type="ORF">NYZ99_06345</name>
</gene>
<organism evidence="2 3">
    <name type="scientific">Maribacter litopenaei</name>
    <dbReference type="NCBI Taxonomy" id="2976127"/>
    <lineage>
        <taxon>Bacteria</taxon>
        <taxon>Pseudomonadati</taxon>
        <taxon>Bacteroidota</taxon>
        <taxon>Flavobacteriia</taxon>
        <taxon>Flavobacteriales</taxon>
        <taxon>Flavobacteriaceae</taxon>
        <taxon>Maribacter</taxon>
    </lineage>
</organism>
<keyword evidence="1" id="KW-0472">Membrane</keyword>
<evidence type="ECO:0000313" key="2">
    <source>
        <dbReference type="EMBL" id="UWX55964.1"/>
    </source>
</evidence>
<keyword evidence="1" id="KW-0812">Transmembrane</keyword>
<name>A0ABY5YCM1_9FLAO</name>
<feature type="transmembrane region" description="Helical" evidence="1">
    <location>
        <begin position="35"/>
        <end position="54"/>
    </location>
</feature>
<keyword evidence="1" id="KW-1133">Transmembrane helix</keyword>